<reference evidence="1 2" key="1">
    <citation type="submission" date="2019-07" db="EMBL/GenBank/DDBJ databases">
        <authorList>
            <person name="Garlena R.A."/>
            <person name="Russell D.A."/>
            <person name="Pope W.H."/>
            <person name="Jacobs-Sera D."/>
            <person name="Hatfull G.F."/>
        </authorList>
    </citation>
    <scope>NUCLEOTIDE SEQUENCE [LARGE SCALE GENOMIC DNA]</scope>
</reference>
<evidence type="ECO:0000313" key="2">
    <source>
        <dbReference type="Proteomes" id="UP000326279"/>
    </source>
</evidence>
<dbReference type="InterPro" id="IPR036614">
    <property type="entry name" value="RusA-like_sf"/>
</dbReference>
<organism evidence="1 2">
    <name type="scientific">Mycobacterium phage MalagasyRose</name>
    <dbReference type="NCBI Taxonomy" id="2599870"/>
    <lineage>
        <taxon>Viruses</taxon>
        <taxon>Duplodnaviria</taxon>
        <taxon>Heunggongvirae</taxon>
        <taxon>Uroviricota</taxon>
        <taxon>Caudoviricetes</taxon>
        <taxon>Malagasyrosevirus</taxon>
        <taxon>Malagasyrosevirus malagasyrose</taxon>
    </lineage>
</organism>
<dbReference type="GO" id="GO:0006281">
    <property type="term" value="P:DNA repair"/>
    <property type="evidence" value="ECO:0007669"/>
    <property type="project" value="InterPro"/>
</dbReference>
<name>A0A5J6TER6_9CAUD</name>
<accession>A0A5J6TER6</accession>
<gene>
    <name evidence="1" type="primary">70</name>
    <name evidence="1" type="ORF">PBI_MALAGASYROSE_70</name>
</gene>
<dbReference type="Pfam" id="PF05866">
    <property type="entry name" value="RusA"/>
    <property type="match status" value="1"/>
</dbReference>
<dbReference type="GO" id="GO:0006310">
    <property type="term" value="P:DNA recombination"/>
    <property type="evidence" value="ECO:0007669"/>
    <property type="project" value="InterPro"/>
</dbReference>
<keyword evidence="2" id="KW-1185">Reference proteome</keyword>
<dbReference type="GeneID" id="80019543"/>
<dbReference type="KEGG" id="vg:80019543"/>
<evidence type="ECO:0000313" key="1">
    <source>
        <dbReference type="EMBL" id="QFG08918.1"/>
    </source>
</evidence>
<dbReference type="Gene3D" id="3.30.1330.70">
    <property type="entry name" value="Holliday junction resolvase RusA"/>
    <property type="match status" value="1"/>
</dbReference>
<dbReference type="SUPFAM" id="SSF103084">
    <property type="entry name" value="Holliday junction resolvase RusA"/>
    <property type="match status" value="1"/>
</dbReference>
<sequence length="209" mass="22352">METATDLGAPERLYLEAQHLLDMLPEDVHEALREALCVRVTGERNGARQLRLFVPGKPAPQGSKAFKGFSRAGTAILKESSDAVGPWRERIALQASQAMMGAALPVLEKRYAVTATVTFVMPRPASAPKTKTPPAVKRPDLDKLARAVLDGLTDVVWADDSQVVDLHCRKVMAAPSQRMGAHIRIASPGWGDDAIARAQAALAGAEAVA</sequence>
<proteinExistence type="predicted"/>
<dbReference type="EMBL" id="MN234170">
    <property type="protein sequence ID" value="QFG08918.1"/>
    <property type="molecule type" value="Genomic_DNA"/>
</dbReference>
<dbReference type="GO" id="GO:0000287">
    <property type="term" value="F:magnesium ion binding"/>
    <property type="evidence" value="ECO:0007669"/>
    <property type="project" value="InterPro"/>
</dbReference>
<dbReference type="RefSeq" id="YP_010754942.1">
    <property type="nucleotide sequence ID" value="NC_073465.1"/>
</dbReference>
<dbReference type="Proteomes" id="UP000326279">
    <property type="component" value="Segment"/>
</dbReference>
<dbReference type="InterPro" id="IPR008822">
    <property type="entry name" value="Endonuclease_RusA-like"/>
</dbReference>
<protein>
    <submittedName>
        <fullName evidence="1">RusA-like resolvase</fullName>
    </submittedName>
</protein>